<reference evidence="2 3" key="1">
    <citation type="submission" date="2019-05" db="EMBL/GenBank/DDBJ databases">
        <title>Emergence of the Ug99 lineage of the wheat stem rust pathogen through somatic hybridization.</title>
        <authorList>
            <person name="Li F."/>
            <person name="Upadhyaya N.M."/>
            <person name="Sperschneider J."/>
            <person name="Matny O."/>
            <person name="Nguyen-Phuc H."/>
            <person name="Mago R."/>
            <person name="Raley C."/>
            <person name="Miller M.E."/>
            <person name="Silverstein K.A.T."/>
            <person name="Henningsen E."/>
            <person name="Hirsch C.D."/>
            <person name="Visser B."/>
            <person name="Pretorius Z.A."/>
            <person name="Steffenson B.J."/>
            <person name="Schwessinger B."/>
            <person name="Dodds P.N."/>
            <person name="Figueroa M."/>
        </authorList>
    </citation>
    <scope>NUCLEOTIDE SEQUENCE [LARGE SCALE GENOMIC DNA]</scope>
    <source>
        <strain evidence="2 3">Ug99</strain>
    </source>
</reference>
<accession>A0A5B0SFD5</accession>
<comment type="caution">
    <text evidence="2">The sequence shown here is derived from an EMBL/GenBank/DDBJ whole genome shotgun (WGS) entry which is preliminary data.</text>
</comment>
<evidence type="ECO:0000313" key="2">
    <source>
        <dbReference type="EMBL" id="KAA1136512.1"/>
    </source>
</evidence>
<feature type="signal peptide" evidence="1">
    <location>
        <begin position="1"/>
        <end position="22"/>
    </location>
</feature>
<evidence type="ECO:0000256" key="1">
    <source>
        <dbReference type="SAM" id="SignalP"/>
    </source>
</evidence>
<keyword evidence="1" id="KW-0732">Signal</keyword>
<evidence type="ECO:0000313" key="3">
    <source>
        <dbReference type="Proteomes" id="UP000325313"/>
    </source>
</evidence>
<sequence length="99" mass="10826">MYNLKLAITLMAMVLGPMSVIATVHTCPARGRYRAQVCYSYDSNYGKCWFNTIEVVVPGVSFACPSTEAGFCCTSQPGNYNGDCTRVQKWISGHCAQAN</sequence>
<feature type="chain" id="PRO_5022784202" description="CBM1 domain-containing protein" evidence="1">
    <location>
        <begin position="23"/>
        <end position="99"/>
    </location>
</feature>
<gene>
    <name evidence="2" type="ORF">PGTUg99_034399</name>
</gene>
<dbReference type="AlphaFoldDB" id="A0A5B0SFD5"/>
<protein>
    <recommendedName>
        <fullName evidence="4">CBM1 domain-containing protein</fullName>
    </recommendedName>
</protein>
<organism evidence="2 3">
    <name type="scientific">Puccinia graminis f. sp. tritici</name>
    <dbReference type="NCBI Taxonomy" id="56615"/>
    <lineage>
        <taxon>Eukaryota</taxon>
        <taxon>Fungi</taxon>
        <taxon>Dikarya</taxon>
        <taxon>Basidiomycota</taxon>
        <taxon>Pucciniomycotina</taxon>
        <taxon>Pucciniomycetes</taxon>
        <taxon>Pucciniales</taxon>
        <taxon>Pucciniaceae</taxon>
        <taxon>Puccinia</taxon>
    </lineage>
</organism>
<name>A0A5B0SFD5_PUCGR</name>
<proteinExistence type="predicted"/>
<evidence type="ECO:0008006" key="4">
    <source>
        <dbReference type="Google" id="ProtNLM"/>
    </source>
</evidence>
<dbReference type="EMBL" id="VDEP01000035">
    <property type="protein sequence ID" value="KAA1136512.1"/>
    <property type="molecule type" value="Genomic_DNA"/>
</dbReference>
<dbReference type="Proteomes" id="UP000325313">
    <property type="component" value="Unassembled WGS sequence"/>
</dbReference>